<evidence type="ECO:0000256" key="1">
    <source>
        <dbReference type="SAM" id="MobiDB-lite"/>
    </source>
</evidence>
<reference evidence="3" key="1">
    <citation type="journal article" date="2022" name="bioRxiv">
        <title>Sequencing and chromosome-scale assembly of the giantPleurodeles waltlgenome.</title>
        <authorList>
            <person name="Brown T."/>
            <person name="Elewa A."/>
            <person name="Iarovenko S."/>
            <person name="Subramanian E."/>
            <person name="Araus A.J."/>
            <person name="Petzold A."/>
            <person name="Susuki M."/>
            <person name="Suzuki K.-i.T."/>
            <person name="Hayashi T."/>
            <person name="Toyoda A."/>
            <person name="Oliveira C."/>
            <person name="Osipova E."/>
            <person name="Leigh N.D."/>
            <person name="Simon A."/>
            <person name="Yun M.H."/>
        </authorList>
    </citation>
    <scope>NUCLEOTIDE SEQUENCE</scope>
    <source>
        <strain evidence="3">20211129_DDA</strain>
        <tissue evidence="3">Liver</tissue>
    </source>
</reference>
<organism evidence="3 4">
    <name type="scientific">Pleurodeles waltl</name>
    <name type="common">Iberian ribbed newt</name>
    <dbReference type="NCBI Taxonomy" id="8319"/>
    <lineage>
        <taxon>Eukaryota</taxon>
        <taxon>Metazoa</taxon>
        <taxon>Chordata</taxon>
        <taxon>Craniata</taxon>
        <taxon>Vertebrata</taxon>
        <taxon>Euteleostomi</taxon>
        <taxon>Amphibia</taxon>
        <taxon>Batrachia</taxon>
        <taxon>Caudata</taxon>
        <taxon>Salamandroidea</taxon>
        <taxon>Salamandridae</taxon>
        <taxon>Pleurodelinae</taxon>
        <taxon>Pleurodeles</taxon>
    </lineage>
</organism>
<dbReference type="AlphaFoldDB" id="A0AAV7Q715"/>
<dbReference type="PANTHER" id="PTHR14307">
    <property type="entry name" value="C6ORF47 FAMILY MEMBER"/>
    <property type="match status" value="1"/>
</dbReference>
<name>A0AAV7Q715_PLEWA</name>
<evidence type="ECO:0000256" key="2">
    <source>
        <dbReference type="SAM" id="Phobius"/>
    </source>
</evidence>
<comment type="caution">
    <text evidence="3">The sequence shown here is derived from an EMBL/GenBank/DDBJ whole genome shotgun (WGS) entry which is preliminary data.</text>
</comment>
<sequence>MAWSPPELFYKVTWWRGKPPKKVEEEDEGLVKEAAPPPVTAEPPGRAWLRWNFQMPSIFGSLRWWGHSAPDEGDGVSVASDEKTFVKTEPLEPVCFGVQDVSPAEGMRWGLRRALRRTPRPPSDLETPEHYQICFNFIRHLVDLCVVSFLWLSSPVFRLGLDIVGLGGMVKLWLHGMAMFLVASYGLHLVFWLVQEYLLQFACLFGLLQVLVLSVSIQAGLEVEEEDDDGAIAKGGFVLGGDDTTDQDMSKPLLHSQEKPLHENIKSE</sequence>
<accession>A0AAV7Q715</accession>
<dbReference type="Pfam" id="PF15576">
    <property type="entry name" value="DUF4661"/>
    <property type="match status" value="1"/>
</dbReference>
<dbReference type="Proteomes" id="UP001066276">
    <property type="component" value="Chromosome 6"/>
</dbReference>
<feature type="transmembrane region" description="Helical" evidence="2">
    <location>
        <begin position="201"/>
        <end position="221"/>
    </location>
</feature>
<dbReference type="PANTHER" id="PTHR14307:SF0">
    <property type="entry name" value="SI:CH73-25F10.6"/>
    <property type="match status" value="1"/>
</dbReference>
<feature type="compositionally biased region" description="Basic and acidic residues" evidence="1">
    <location>
        <begin position="256"/>
        <end position="268"/>
    </location>
</feature>
<feature type="transmembrane region" description="Helical" evidence="2">
    <location>
        <begin position="173"/>
        <end position="194"/>
    </location>
</feature>
<gene>
    <name evidence="3" type="ORF">NDU88_000900</name>
</gene>
<dbReference type="InterPro" id="IPR029073">
    <property type="entry name" value="DUF4661"/>
</dbReference>
<proteinExistence type="predicted"/>
<evidence type="ECO:0000313" key="3">
    <source>
        <dbReference type="EMBL" id="KAJ1134448.1"/>
    </source>
</evidence>
<keyword evidence="2" id="KW-0472">Membrane</keyword>
<keyword evidence="4" id="KW-1185">Reference proteome</keyword>
<evidence type="ECO:0000313" key="4">
    <source>
        <dbReference type="Proteomes" id="UP001066276"/>
    </source>
</evidence>
<dbReference type="EMBL" id="JANPWB010000010">
    <property type="protein sequence ID" value="KAJ1134448.1"/>
    <property type="molecule type" value="Genomic_DNA"/>
</dbReference>
<protein>
    <submittedName>
        <fullName evidence="3">Uncharacterized protein</fullName>
    </submittedName>
</protein>
<feature type="region of interest" description="Disordered" evidence="1">
    <location>
        <begin position="232"/>
        <end position="268"/>
    </location>
</feature>
<keyword evidence="2" id="KW-1133">Transmembrane helix</keyword>
<keyword evidence="2" id="KW-0812">Transmembrane</keyword>